<evidence type="ECO:0000313" key="1">
    <source>
        <dbReference type="EMBL" id="MBQ0957410.1"/>
    </source>
</evidence>
<dbReference type="EMBL" id="JAGQDE010000001">
    <property type="protein sequence ID" value="MBQ0957410.1"/>
    <property type="molecule type" value="Genomic_DNA"/>
</dbReference>
<evidence type="ECO:0000313" key="2">
    <source>
        <dbReference type="Proteomes" id="UP000678374"/>
    </source>
</evidence>
<proteinExistence type="predicted"/>
<keyword evidence="2" id="KW-1185">Reference proteome</keyword>
<organism evidence="1 2">
    <name type="scientific">Ideonella aquatica</name>
    <dbReference type="NCBI Taxonomy" id="2824119"/>
    <lineage>
        <taxon>Bacteria</taxon>
        <taxon>Pseudomonadati</taxon>
        <taxon>Pseudomonadota</taxon>
        <taxon>Betaproteobacteria</taxon>
        <taxon>Burkholderiales</taxon>
        <taxon>Sphaerotilaceae</taxon>
        <taxon>Ideonella</taxon>
    </lineage>
</organism>
<evidence type="ECO:0008006" key="3">
    <source>
        <dbReference type="Google" id="ProtNLM"/>
    </source>
</evidence>
<protein>
    <recommendedName>
        <fullName evidence="3">Ubiquinone biosynthesis protein UbiJ</fullName>
    </recommendedName>
</protein>
<reference evidence="1" key="1">
    <citation type="submission" date="2021-04" db="EMBL/GenBank/DDBJ databases">
        <title>The genome sequence of Ideonella sp. 4Y11.</title>
        <authorList>
            <person name="Liu Y."/>
        </authorList>
    </citation>
    <scope>NUCLEOTIDE SEQUENCE</scope>
    <source>
        <strain evidence="1">4Y11</strain>
    </source>
</reference>
<dbReference type="RefSeq" id="WP_210799714.1">
    <property type="nucleotide sequence ID" value="NZ_JAGQDE010000001.1"/>
</dbReference>
<accession>A0A940YC23</accession>
<sequence length="173" mass="17933">MANPLTDLVLPAATARFVLLANHVLTAAPAATERLKGRSGRTLRVEVDGWRIPLPPPPPMSLRITPAGLLEAVAPDESGADSPDLRLRVDASQPLSAARSLASGQVPEVHVEGDAALAADMTWILANVRWDLAADLERVVGGPLGDTVARAGEQVLAAARGLVQGVAGAVRKP</sequence>
<dbReference type="AlphaFoldDB" id="A0A940YC23"/>
<dbReference type="Proteomes" id="UP000678374">
    <property type="component" value="Unassembled WGS sequence"/>
</dbReference>
<comment type="caution">
    <text evidence="1">The sequence shown here is derived from an EMBL/GenBank/DDBJ whole genome shotgun (WGS) entry which is preliminary data.</text>
</comment>
<gene>
    <name evidence="1" type="ORF">KAK06_00435</name>
</gene>
<name>A0A940YC23_9BURK</name>